<dbReference type="SUPFAM" id="SSF103473">
    <property type="entry name" value="MFS general substrate transporter"/>
    <property type="match status" value="1"/>
</dbReference>
<keyword evidence="4 6" id="KW-0472">Membrane</keyword>
<feature type="transmembrane region" description="Helical" evidence="6">
    <location>
        <begin position="51"/>
        <end position="69"/>
    </location>
</feature>
<dbReference type="OrthoDB" id="3026777at2759"/>
<dbReference type="PANTHER" id="PTHR23507">
    <property type="entry name" value="ZGC:174356"/>
    <property type="match status" value="1"/>
</dbReference>
<feature type="transmembrane region" description="Helical" evidence="6">
    <location>
        <begin position="166"/>
        <end position="188"/>
    </location>
</feature>
<sequence>MVNNQLRTETTPLLASNAPGSQHGAIESSTASVSSPSNSSSPSPSRNSHQYLLLLPLLLVHMTVSTMGLNPINQYVLLRVCGMMGVGSDYKTCAANAPVQRQTALWVQTMSLAVAIPSFFAAPLVGLLLDRLGRRRVLFMPLLAVLMPALAILASEYFHIQSALELLVLADLVKGMLGGNAVFVMAMYSMMADLTTGETRTRFFYLKEAFSLFGFSFGPFIGGLLYSNFGLSSVFCTIVTTELVVIFYVYNFIHETLPEANRKPLFDGTTSLNPLVHLSNSIQSLTSLFEKQTPTIFACVNAMGALTQSGYTFIFFFIPSKRFGWDSYESGRFLMVGSFCRFAYFAGIVPATIWWLHQGRDALGKINVELNLIRCGLLTYVVTLCAYGLASEGWQYYLIIPFYSFASSALPTLRSLLSKTISADSQGQLFASLEVLQSTASLLSHIIMPAIFRSTVSYAPEAMCYVVAGMWGVALLGTFLVNSSELLSLADLSIL</sequence>
<dbReference type="Gene3D" id="1.20.1250.20">
    <property type="entry name" value="MFS general substrate transporter like domains"/>
    <property type="match status" value="1"/>
</dbReference>
<feature type="domain" description="Major facilitator superfamily (MFS) profile" evidence="7">
    <location>
        <begin position="49"/>
        <end position="486"/>
    </location>
</feature>
<accession>A0A507F5N0</accession>
<dbReference type="Pfam" id="PF07690">
    <property type="entry name" value="MFS_1"/>
    <property type="match status" value="1"/>
</dbReference>
<evidence type="ECO:0000256" key="5">
    <source>
        <dbReference type="SAM" id="MobiDB-lite"/>
    </source>
</evidence>
<feature type="transmembrane region" description="Helical" evidence="6">
    <location>
        <begin position="232"/>
        <end position="253"/>
    </location>
</feature>
<feature type="transmembrane region" description="Helical" evidence="6">
    <location>
        <begin position="296"/>
        <end position="318"/>
    </location>
</feature>
<feature type="transmembrane region" description="Helical" evidence="6">
    <location>
        <begin position="209"/>
        <end position="226"/>
    </location>
</feature>
<dbReference type="InterPro" id="IPR011701">
    <property type="entry name" value="MFS"/>
</dbReference>
<evidence type="ECO:0000256" key="3">
    <source>
        <dbReference type="ARBA" id="ARBA00022989"/>
    </source>
</evidence>
<gene>
    <name evidence="8" type="ORF">CcCBS67573_g06349</name>
</gene>
<evidence type="ECO:0000256" key="1">
    <source>
        <dbReference type="ARBA" id="ARBA00004141"/>
    </source>
</evidence>
<feature type="transmembrane region" description="Helical" evidence="6">
    <location>
        <begin position="396"/>
        <end position="417"/>
    </location>
</feature>
<reference evidence="8 9" key="1">
    <citation type="journal article" date="2019" name="Sci. Rep.">
        <title>Comparative genomics of chytrid fungi reveal insights into the obligate biotrophic and pathogenic lifestyle of Synchytrium endobioticum.</title>
        <authorList>
            <person name="van de Vossenberg B.T.L.H."/>
            <person name="Warris S."/>
            <person name="Nguyen H.D.T."/>
            <person name="van Gent-Pelzer M.P.E."/>
            <person name="Joly D.L."/>
            <person name="van de Geest H.C."/>
            <person name="Bonants P.J.M."/>
            <person name="Smith D.S."/>
            <person name="Levesque C.A."/>
            <person name="van der Lee T.A.J."/>
        </authorList>
    </citation>
    <scope>NUCLEOTIDE SEQUENCE [LARGE SCALE GENOMIC DNA]</scope>
    <source>
        <strain evidence="8 9">CBS 675.73</strain>
    </source>
</reference>
<comment type="subcellular location">
    <subcellularLocation>
        <location evidence="1">Membrane</location>
        <topology evidence="1">Multi-pass membrane protein</topology>
    </subcellularLocation>
</comment>
<evidence type="ECO:0000256" key="4">
    <source>
        <dbReference type="ARBA" id="ARBA00023136"/>
    </source>
</evidence>
<feature type="transmembrane region" description="Helical" evidence="6">
    <location>
        <begin position="137"/>
        <end position="160"/>
    </location>
</feature>
<dbReference type="PANTHER" id="PTHR23507:SF1">
    <property type="entry name" value="FI18259P1-RELATED"/>
    <property type="match status" value="1"/>
</dbReference>
<evidence type="ECO:0000256" key="2">
    <source>
        <dbReference type="ARBA" id="ARBA00022692"/>
    </source>
</evidence>
<feature type="transmembrane region" description="Helical" evidence="6">
    <location>
        <begin position="105"/>
        <end position="125"/>
    </location>
</feature>
<comment type="caution">
    <text evidence="8">The sequence shown here is derived from an EMBL/GenBank/DDBJ whole genome shotgun (WGS) entry which is preliminary data.</text>
</comment>
<keyword evidence="3 6" id="KW-1133">Transmembrane helix</keyword>
<name>A0A507F5N0_9FUNG</name>
<feature type="compositionally biased region" description="Polar residues" evidence="5">
    <location>
        <begin position="1"/>
        <end position="20"/>
    </location>
</feature>
<protein>
    <recommendedName>
        <fullName evidence="7">Major facilitator superfamily (MFS) profile domain-containing protein</fullName>
    </recommendedName>
</protein>
<evidence type="ECO:0000259" key="7">
    <source>
        <dbReference type="PROSITE" id="PS50850"/>
    </source>
</evidence>
<keyword evidence="9" id="KW-1185">Reference proteome</keyword>
<keyword evidence="2 6" id="KW-0812">Transmembrane</keyword>
<feature type="transmembrane region" description="Helical" evidence="6">
    <location>
        <begin position="429"/>
        <end position="452"/>
    </location>
</feature>
<feature type="compositionally biased region" description="Low complexity" evidence="5">
    <location>
        <begin position="28"/>
        <end position="46"/>
    </location>
</feature>
<feature type="transmembrane region" description="Helical" evidence="6">
    <location>
        <begin position="458"/>
        <end position="481"/>
    </location>
</feature>
<proteinExistence type="predicted"/>
<evidence type="ECO:0000313" key="9">
    <source>
        <dbReference type="Proteomes" id="UP000320333"/>
    </source>
</evidence>
<organism evidence="8 9">
    <name type="scientific">Chytriomyces confervae</name>
    <dbReference type="NCBI Taxonomy" id="246404"/>
    <lineage>
        <taxon>Eukaryota</taxon>
        <taxon>Fungi</taxon>
        <taxon>Fungi incertae sedis</taxon>
        <taxon>Chytridiomycota</taxon>
        <taxon>Chytridiomycota incertae sedis</taxon>
        <taxon>Chytridiomycetes</taxon>
        <taxon>Chytridiales</taxon>
        <taxon>Chytriomycetaceae</taxon>
        <taxon>Chytriomyces</taxon>
    </lineage>
</organism>
<dbReference type="EMBL" id="QEAP01000266">
    <property type="protein sequence ID" value="TPX70995.1"/>
    <property type="molecule type" value="Genomic_DNA"/>
</dbReference>
<dbReference type="GO" id="GO:0016020">
    <property type="term" value="C:membrane"/>
    <property type="evidence" value="ECO:0007669"/>
    <property type="project" value="UniProtKB-SubCell"/>
</dbReference>
<dbReference type="GO" id="GO:0022857">
    <property type="term" value="F:transmembrane transporter activity"/>
    <property type="evidence" value="ECO:0007669"/>
    <property type="project" value="InterPro"/>
</dbReference>
<evidence type="ECO:0000313" key="8">
    <source>
        <dbReference type="EMBL" id="TPX70995.1"/>
    </source>
</evidence>
<dbReference type="InterPro" id="IPR036259">
    <property type="entry name" value="MFS_trans_sf"/>
</dbReference>
<feature type="transmembrane region" description="Helical" evidence="6">
    <location>
        <begin position="368"/>
        <end position="390"/>
    </location>
</feature>
<dbReference type="InterPro" id="IPR020846">
    <property type="entry name" value="MFS_dom"/>
</dbReference>
<dbReference type="Proteomes" id="UP000320333">
    <property type="component" value="Unassembled WGS sequence"/>
</dbReference>
<dbReference type="AlphaFoldDB" id="A0A507F5N0"/>
<dbReference type="PROSITE" id="PS50850">
    <property type="entry name" value="MFS"/>
    <property type="match status" value="1"/>
</dbReference>
<feature type="transmembrane region" description="Helical" evidence="6">
    <location>
        <begin position="333"/>
        <end position="356"/>
    </location>
</feature>
<feature type="region of interest" description="Disordered" evidence="5">
    <location>
        <begin position="1"/>
        <end position="46"/>
    </location>
</feature>
<evidence type="ECO:0000256" key="6">
    <source>
        <dbReference type="SAM" id="Phobius"/>
    </source>
</evidence>